<dbReference type="KEGG" id="lpk:LACPI_1855"/>
<dbReference type="GO" id="GO:0015254">
    <property type="term" value="F:glycerol channel activity"/>
    <property type="evidence" value="ECO:0007669"/>
    <property type="project" value="TreeGrafter"/>
</dbReference>
<dbReference type="PRINTS" id="PR00783">
    <property type="entry name" value="MINTRINSICP"/>
</dbReference>
<feature type="transmembrane region" description="Helical" evidence="8">
    <location>
        <begin position="38"/>
        <end position="60"/>
    </location>
</feature>
<evidence type="ECO:0000256" key="6">
    <source>
        <dbReference type="ARBA" id="ARBA00023136"/>
    </source>
</evidence>
<dbReference type="InterPro" id="IPR054631">
    <property type="entry name" value="Gla"/>
</dbReference>
<dbReference type="RefSeq" id="WP_047916071.1">
    <property type="nucleotide sequence ID" value="NZ_LN774769.1"/>
</dbReference>
<feature type="transmembrane region" description="Helical" evidence="8">
    <location>
        <begin position="91"/>
        <end position="109"/>
    </location>
</feature>
<keyword evidence="4 7" id="KW-0812">Transmembrane</keyword>
<feature type="transmembrane region" description="Helical" evidence="8">
    <location>
        <begin position="275"/>
        <end position="299"/>
    </location>
</feature>
<organism evidence="9 10">
    <name type="scientific">Pseudolactococcus piscium MKFS47</name>
    <dbReference type="NCBI Taxonomy" id="297352"/>
    <lineage>
        <taxon>Bacteria</taxon>
        <taxon>Bacillati</taxon>
        <taxon>Bacillota</taxon>
        <taxon>Bacilli</taxon>
        <taxon>Lactobacillales</taxon>
        <taxon>Streptococcaceae</taxon>
        <taxon>Pseudolactococcus</taxon>
    </lineage>
</organism>
<dbReference type="HOGENOM" id="CLU_020019_9_2_9"/>
<dbReference type="CDD" id="cd00333">
    <property type="entry name" value="MIP"/>
    <property type="match status" value="1"/>
</dbReference>
<name>A0A0D6DZZ7_9LACT</name>
<evidence type="ECO:0000256" key="7">
    <source>
        <dbReference type="RuleBase" id="RU000477"/>
    </source>
</evidence>
<dbReference type="PANTHER" id="PTHR43829">
    <property type="entry name" value="AQUAPORIN OR AQUAGLYCEROPORIN RELATED"/>
    <property type="match status" value="1"/>
</dbReference>
<dbReference type="Pfam" id="PF00230">
    <property type="entry name" value="MIP"/>
    <property type="match status" value="2"/>
</dbReference>
<evidence type="ECO:0000256" key="5">
    <source>
        <dbReference type="ARBA" id="ARBA00022989"/>
    </source>
</evidence>
<dbReference type="GO" id="GO:0005886">
    <property type="term" value="C:plasma membrane"/>
    <property type="evidence" value="ECO:0007669"/>
    <property type="project" value="TreeGrafter"/>
</dbReference>
<gene>
    <name evidence="9" type="ORF">LACPI_1855</name>
</gene>
<evidence type="ECO:0000313" key="10">
    <source>
        <dbReference type="Proteomes" id="UP000033166"/>
    </source>
</evidence>
<dbReference type="PROSITE" id="PS00221">
    <property type="entry name" value="MIP"/>
    <property type="match status" value="1"/>
</dbReference>
<dbReference type="InterPro" id="IPR023271">
    <property type="entry name" value="Aquaporin-like"/>
</dbReference>
<comment type="similarity">
    <text evidence="2 7">Belongs to the MIP/aquaporin (TC 1.A.8) family.</text>
</comment>
<evidence type="ECO:0000256" key="1">
    <source>
        <dbReference type="ARBA" id="ARBA00004141"/>
    </source>
</evidence>
<comment type="subcellular location">
    <subcellularLocation>
        <location evidence="1">Membrane</location>
        <topology evidence="1">Multi-pass membrane protein</topology>
    </subcellularLocation>
</comment>
<dbReference type="PANTHER" id="PTHR43829:SF9">
    <property type="entry name" value="AQUAPORIN-9"/>
    <property type="match status" value="1"/>
</dbReference>
<dbReference type="STRING" id="1364.LP2241_50211"/>
<accession>A0A0D6DZZ7</accession>
<evidence type="ECO:0000256" key="2">
    <source>
        <dbReference type="ARBA" id="ARBA00006175"/>
    </source>
</evidence>
<reference evidence="10" key="1">
    <citation type="submission" date="2015-01" db="EMBL/GenBank/DDBJ databases">
        <authorList>
            <person name="Andreevskaya M."/>
        </authorList>
    </citation>
    <scope>NUCLEOTIDE SEQUENCE [LARGE SCALE GENOMIC DNA]</scope>
    <source>
        <strain evidence="10">MKFS47</strain>
    </source>
</reference>
<keyword evidence="3 7" id="KW-0813">Transport</keyword>
<dbReference type="AlphaFoldDB" id="A0A0D6DZZ7"/>
<evidence type="ECO:0000256" key="8">
    <source>
        <dbReference type="SAM" id="Phobius"/>
    </source>
</evidence>
<dbReference type="NCBIfam" id="NF045553">
    <property type="entry name" value="AquGlycerPorinGla"/>
    <property type="match status" value="1"/>
</dbReference>
<dbReference type="Proteomes" id="UP000033166">
    <property type="component" value="Chromosome I"/>
</dbReference>
<sequence>MDVTWMTKYLAEFLGTAILIILGNGAVANVDLKGAKGYASGWMTIAWGYGCGVMIPALMFGNVSGNHINPAFTLGLAASGLFPWAHVAQYIIAQILGAMVGQAIIVTVYRPFYLNTTNPNHILGTFSTIASADDGTKESRRGALINGFLNEFFGSFVLFFGALGLTKNFFGAEIVPAIDKLLATGQGAGGAAKKVAEMDMPTKLQQGIVGLTAGNAGSLAVAHIALGFLVLALVAALGGPTGPGLNPARDLGPRLLHAILPKAVLGESKSDSKWWYAWVPVAAPILAGLSAIALFKIIFL</sequence>
<dbReference type="SUPFAM" id="SSF81338">
    <property type="entry name" value="Aquaporin-like"/>
    <property type="match status" value="1"/>
</dbReference>
<dbReference type="Gene3D" id="1.20.1080.10">
    <property type="entry name" value="Glycerol uptake facilitator protein"/>
    <property type="match status" value="1"/>
</dbReference>
<proteinExistence type="inferred from homology"/>
<evidence type="ECO:0000256" key="4">
    <source>
        <dbReference type="ARBA" id="ARBA00022692"/>
    </source>
</evidence>
<dbReference type="InterPro" id="IPR050363">
    <property type="entry name" value="MIP/Aquaporin"/>
</dbReference>
<dbReference type="InterPro" id="IPR022357">
    <property type="entry name" value="MIP_CS"/>
</dbReference>
<evidence type="ECO:0000313" key="9">
    <source>
        <dbReference type="EMBL" id="CEN29055.1"/>
    </source>
</evidence>
<dbReference type="InterPro" id="IPR000425">
    <property type="entry name" value="MIP"/>
</dbReference>
<keyword evidence="5 8" id="KW-1133">Transmembrane helix</keyword>
<evidence type="ECO:0000256" key="3">
    <source>
        <dbReference type="ARBA" id="ARBA00022448"/>
    </source>
</evidence>
<protein>
    <submittedName>
        <fullName evidence="9">Glycerol facilitator-aquaporin</fullName>
    </submittedName>
</protein>
<keyword evidence="6 8" id="KW-0472">Membrane</keyword>
<feature type="transmembrane region" description="Helical" evidence="8">
    <location>
        <begin position="208"/>
        <end position="237"/>
    </location>
</feature>
<dbReference type="EMBL" id="LN774769">
    <property type="protein sequence ID" value="CEN29055.1"/>
    <property type="molecule type" value="Genomic_DNA"/>
</dbReference>